<evidence type="ECO:0000313" key="1">
    <source>
        <dbReference type="EMBL" id="CAG8839808.1"/>
    </source>
</evidence>
<evidence type="ECO:0000313" key="2">
    <source>
        <dbReference type="Proteomes" id="UP000789901"/>
    </source>
</evidence>
<protein>
    <submittedName>
        <fullName evidence="1">25640_t:CDS:1</fullName>
    </submittedName>
</protein>
<comment type="caution">
    <text evidence="1">The sequence shown here is derived from an EMBL/GenBank/DDBJ whole genome shotgun (WGS) entry which is preliminary data.</text>
</comment>
<organism evidence="1 2">
    <name type="scientific">Gigaspora margarita</name>
    <dbReference type="NCBI Taxonomy" id="4874"/>
    <lineage>
        <taxon>Eukaryota</taxon>
        <taxon>Fungi</taxon>
        <taxon>Fungi incertae sedis</taxon>
        <taxon>Mucoromycota</taxon>
        <taxon>Glomeromycotina</taxon>
        <taxon>Glomeromycetes</taxon>
        <taxon>Diversisporales</taxon>
        <taxon>Gigasporaceae</taxon>
        <taxon>Gigaspora</taxon>
    </lineage>
</organism>
<sequence length="126" mass="14827">MTNSWRQVPGWHKTFNRNTMKYCSKKVSLYLDEIELQIEIRLGKKVSTSTLWRSLAYYGISQKKYILVSNTKEQLVFLDKSSKDERTFIRGYGYSEINTKAMHIAIDIIENSCTKLIFKEFVITQV</sequence>
<feature type="non-terminal residue" evidence="1">
    <location>
        <position position="126"/>
    </location>
</feature>
<dbReference type="EMBL" id="CAJVQB010061290">
    <property type="protein sequence ID" value="CAG8839808.1"/>
    <property type="molecule type" value="Genomic_DNA"/>
</dbReference>
<gene>
    <name evidence="1" type="ORF">GMARGA_LOCUS34615</name>
</gene>
<dbReference type="Proteomes" id="UP000789901">
    <property type="component" value="Unassembled WGS sequence"/>
</dbReference>
<accession>A0ABN7WSJ6</accession>
<reference evidence="1 2" key="1">
    <citation type="submission" date="2021-06" db="EMBL/GenBank/DDBJ databases">
        <authorList>
            <person name="Kallberg Y."/>
            <person name="Tangrot J."/>
            <person name="Rosling A."/>
        </authorList>
    </citation>
    <scope>NUCLEOTIDE SEQUENCE [LARGE SCALE GENOMIC DNA]</scope>
    <source>
        <strain evidence="1 2">120-4 pot B 10/14</strain>
    </source>
</reference>
<keyword evidence="2" id="KW-1185">Reference proteome</keyword>
<name>A0ABN7WSJ6_GIGMA</name>
<proteinExistence type="predicted"/>